<organism evidence="6 8">
    <name type="scientific">Agrilus planipennis</name>
    <name type="common">Emerald ash borer</name>
    <name type="synonym">Agrilus marcopoli</name>
    <dbReference type="NCBI Taxonomy" id="224129"/>
    <lineage>
        <taxon>Eukaryota</taxon>
        <taxon>Metazoa</taxon>
        <taxon>Ecdysozoa</taxon>
        <taxon>Arthropoda</taxon>
        <taxon>Hexapoda</taxon>
        <taxon>Insecta</taxon>
        <taxon>Pterygota</taxon>
        <taxon>Neoptera</taxon>
        <taxon>Endopterygota</taxon>
        <taxon>Coleoptera</taxon>
        <taxon>Polyphaga</taxon>
        <taxon>Elateriformia</taxon>
        <taxon>Buprestoidea</taxon>
        <taxon>Buprestidae</taxon>
        <taxon>Agrilinae</taxon>
        <taxon>Agrilus</taxon>
    </lineage>
</organism>
<evidence type="ECO:0000256" key="2">
    <source>
        <dbReference type="ARBA" id="ARBA00022490"/>
    </source>
</evidence>
<dbReference type="InterPro" id="IPR000816">
    <property type="entry name" value="Peptidase_C15"/>
</dbReference>
<dbReference type="GeneID" id="108742031"/>
<keyword evidence="6" id="KW-1185">Reference proteome</keyword>
<evidence type="ECO:0000256" key="5">
    <source>
        <dbReference type="ARBA" id="ARBA00022807"/>
    </source>
</evidence>
<dbReference type="GO" id="GO:0016920">
    <property type="term" value="F:pyroglutamyl-peptidase activity"/>
    <property type="evidence" value="ECO:0007669"/>
    <property type="project" value="InterPro"/>
</dbReference>
<keyword evidence="2" id="KW-0963">Cytoplasm</keyword>
<evidence type="ECO:0000313" key="6">
    <source>
        <dbReference type="Proteomes" id="UP000192223"/>
    </source>
</evidence>
<dbReference type="RefSeq" id="XP_018332535.1">
    <property type="nucleotide sequence ID" value="XM_018477033.2"/>
</dbReference>
<dbReference type="Pfam" id="PF01470">
    <property type="entry name" value="Peptidase_C15"/>
    <property type="match status" value="1"/>
</dbReference>
<dbReference type="SUPFAM" id="SSF53182">
    <property type="entry name" value="Pyrrolidone carboxyl peptidase (pyroglutamate aminopeptidase)"/>
    <property type="match status" value="1"/>
</dbReference>
<dbReference type="InterPro" id="IPR016125">
    <property type="entry name" value="Peptidase_C15-like"/>
</dbReference>
<evidence type="ECO:0000256" key="4">
    <source>
        <dbReference type="ARBA" id="ARBA00022801"/>
    </source>
</evidence>
<dbReference type="GO" id="GO:0006508">
    <property type="term" value="P:proteolysis"/>
    <property type="evidence" value="ECO:0007669"/>
    <property type="project" value="UniProtKB-KW"/>
</dbReference>
<dbReference type="OrthoDB" id="407146at2759"/>
<evidence type="ECO:0000313" key="7">
    <source>
        <dbReference type="RefSeq" id="XP_018332535.1"/>
    </source>
</evidence>
<dbReference type="RefSeq" id="XP_018332536.1">
    <property type="nucleotide sequence ID" value="XM_018477034.2"/>
</dbReference>
<reference evidence="7 8" key="1">
    <citation type="submission" date="2025-04" db="UniProtKB">
        <authorList>
            <consortium name="RefSeq"/>
        </authorList>
    </citation>
    <scope>IDENTIFICATION</scope>
    <source>
        <tissue evidence="7 8">Entire body</tissue>
    </source>
</reference>
<dbReference type="KEGG" id="apln:108742031"/>
<dbReference type="InterPro" id="IPR036440">
    <property type="entry name" value="Peptidase_C15-like_sf"/>
</dbReference>
<evidence type="ECO:0000256" key="1">
    <source>
        <dbReference type="ARBA" id="ARBA00006641"/>
    </source>
</evidence>
<keyword evidence="5" id="KW-0788">Thiol protease</keyword>
<dbReference type="Gene3D" id="3.40.630.20">
    <property type="entry name" value="Peptidase C15, pyroglutamyl peptidase I-like"/>
    <property type="match status" value="1"/>
</dbReference>
<dbReference type="FunFam" id="3.40.630.20:FF:000008">
    <property type="entry name" value="Pyroglutamyl-peptidase 1"/>
    <property type="match status" value="1"/>
</dbReference>
<proteinExistence type="inferred from homology"/>
<dbReference type="GO" id="GO:0005829">
    <property type="term" value="C:cytosol"/>
    <property type="evidence" value="ECO:0007669"/>
    <property type="project" value="InterPro"/>
</dbReference>
<dbReference type="CDD" id="cd00501">
    <property type="entry name" value="Peptidase_C15"/>
    <property type="match status" value="1"/>
</dbReference>
<evidence type="ECO:0000313" key="8">
    <source>
        <dbReference type="RefSeq" id="XP_018332536.1"/>
    </source>
</evidence>
<dbReference type="PIRSF" id="PIRSF015592">
    <property type="entry name" value="Prld-crbxl_pptds"/>
    <property type="match status" value="1"/>
</dbReference>
<dbReference type="PANTHER" id="PTHR23402:SF1">
    <property type="entry name" value="PYROGLUTAMYL-PEPTIDASE I"/>
    <property type="match status" value="1"/>
</dbReference>
<evidence type="ECO:0000256" key="3">
    <source>
        <dbReference type="ARBA" id="ARBA00022670"/>
    </source>
</evidence>
<dbReference type="PRINTS" id="PR00706">
    <property type="entry name" value="PYROGLUPTASE"/>
</dbReference>
<dbReference type="PANTHER" id="PTHR23402">
    <property type="entry name" value="PROTEASE FAMILY C15 PYROGLUTAMYL-PEPTIDASE I-RELATED"/>
    <property type="match status" value="1"/>
</dbReference>
<protein>
    <submittedName>
        <fullName evidence="7 8">Pyroglutamyl-peptidase 1</fullName>
    </submittedName>
</protein>
<sequence>MPSEIILITGFGPFKDHKVNASWEAVKELRTIAELKHLIIHEIAVEYNHVDVVVPMLWKKYDPKLVIHVGVSSIANKITLETCAFRNGYNRLDCKGNTLKNGECANEKGTDVIFTELNTQEICNAINNQGKLKSCVSKNAGRYLCEYTFYKSLTIDKERTLFVHVPPLNSPYNERELAEGLLLILQKALEQLETKDNEV</sequence>
<dbReference type="AlphaFoldDB" id="A0A1W4X8V3"/>
<name>A0A1W4X8V3_AGRPL</name>
<dbReference type="Proteomes" id="UP000192223">
    <property type="component" value="Unplaced"/>
</dbReference>
<keyword evidence="4" id="KW-0378">Hydrolase</keyword>
<gene>
    <name evidence="7 8" type="primary">LOC108742031</name>
</gene>
<accession>A0A1W4X8V3</accession>
<keyword evidence="3" id="KW-0645">Protease</keyword>
<comment type="similarity">
    <text evidence="1">Belongs to the peptidase C15 family.</text>
</comment>